<organism evidence="9 10">
    <name type="scientific">Acidiferrobacter thiooxydans</name>
    <dbReference type="NCBI Taxonomy" id="163359"/>
    <lineage>
        <taxon>Bacteria</taxon>
        <taxon>Pseudomonadati</taxon>
        <taxon>Pseudomonadota</taxon>
        <taxon>Gammaproteobacteria</taxon>
        <taxon>Acidiferrobacterales</taxon>
        <taxon>Acidiferrobacteraceae</taxon>
        <taxon>Acidiferrobacter</taxon>
    </lineage>
</organism>
<proteinExistence type="inferred from homology"/>
<accession>A0A1C2FZT1</accession>
<dbReference type="Proteomes" id="UP000253250">
    <property type="component" value="Unassembled WGS sequence"/>
</dbReference>
<dbReference type="InterPro" id="IPR000390">
    <property type="entry name" value="Small_drug/metabolite_transptr"/>
</dbReference>
<evidence type="ECO:0000313" key="10">
    <source>
        <dbReference type="Proteomes" id="UP000253250"/>
    </source>
</evidence>
<reference evidence="9 10" key="1">
    <citation type="submission" date="2018-02" db="EMBL/GenBank/DDBJ databases">
        <title>Insights into the biology of acidophilic members of the Acidiferrobacteraceae family derived from comparative genomic analyses.</title>
        <authorList>
            <person name="Issotta F."/>
            <person name="Thyssen C."/>
            <person name="Mena C."/>
            <person name="Moya A."/>
            <person name="Bellenberg S."/>
            <person name="Sproer C."/>
            <person name="Covarrubias P.C."/>
            <person name="Sand W."/>
            <person name="Quatrini R."/>
            <person name="Vera M."/>
        </authorList>
    </citation>
    <scope>NUCLEOTIDE SEQUENCE [LARGE SCALE GENOMIC DNA]</scope>
    <source>
        <strain evidence="10">m-1</strain>
    </source>
</reference>
<dbReference type="FunFam" id="1.10.3730.20:FF:000001">
    <property type="entry name" value="Quaternary ammonium compound resistance transporter SugE"/>
    <property type="match status" value="1"/>
</dbReference>
<dbReference type="InterPro" id="IPR037185">
    <property type="entry name" value="EmrE-like"/>
</dbReference>
<evidence type="ECO:0000256" key="5">
    <source>
        <dbReference type="ARBA" id="ARBA00022989"/>
    </source>
</evidence>
<protein>
    <submittedName>
        <fullName evidence="9">QacE family quaternary ammonium compound efflux SMR transporter</fullName>
    </submittedName>
</protein>
<keyword evidence="3" id="KW-1003">Cell membrane</keyword>
<comment type="similarity">
    <text evidence="7 8">Belongs to the drug/metabolite transporter (DMT) superfamily. Small multidrug resistance (SMR) (TC 2.A.7.1) family.</text>
</comment>
<sequence>MPWLYLSIAIVSEVVATSALKAANGFTCWAPSLLVAVGYASALYFLSLALRTIPLGVAYAIWSGVGVALIILAGWVLYRQPLDVASFIGIALIVSGVIVLHIYSKAAAH</sequence>
<keyword evidence="6" id="KW-0472">Membrane</keyword>
<gene>
    <name evidence="9" type="ORF">C4900_14830</name>
</gene>
<keyword evidence="10" id="KW-1185">Reference proteome</keyword>
<dbReference type="GO" id="GO:0015297">
    <property type="term" value="F:antiporter activity"/>
    <property type="evidence" value="ECO:0007669"/>
    <property type="project" value="TreeGrafter"/>
</dbReference>
<evidence type="ECO:0000256" key="7">
    <source>
        <dbReference type="ARBA" id="ARBA00038032"/>
    </source>
</evidence>
<dbReference type="SUPFAM" id="SSF103481">
    <property type="entry name" value="Multidrug resistance efflux transporter EmrE"/>
    <property type="match status" value="1"/>
</dbReference>
<keyword evidence="5" id="KW-1133">Transmembrane helix</keyword>
<dbReference type="PANTHER" id="PTHR30561">
    <property type="entry name" value="SMR FAMILY PROTON-DEPENDENT DRUG EFFLUX TRANSPORTER SUGE"/>
    <property type="match status" value="1"/>
</dbReference>
<evidence type="ECO:0000256" key="3">
    <source>
        <dbReference type="ARBA" id="ARBA00022475"/>
    </source>
</evidence>
<dbReference type="GO" id="GO:1990961">
    <property type="term" value="P:xenobiotic detoxification by transmembrane export across the plasma membrane"/>
    <property type="evidence" value="ECO:0007669"/>
    <property type="project" value="UniProtKB-ARBA"/>
</dbReference>
<dbReference type="GO" id="GO:0015199">
    <property type="term" value="F:amino-acid betaine transmembrane transporter activity"/>
    <property type="evidence" value="ECO:0007669"/>
    <property type="project" value="TreeGrafter"/>
</dbReference>
<comment type="subcellular location">
    <subcellularLocation>
        <location evidence="1 8">Cell membrane</location>
        <topology evidence="1 8">Multi-pass membrane protein</topology>
    </subcellularLocation>
</comment>
<dbReference type="STRING" id="163359.A9R16_14780"/>
<dbReference type="AlphaFoldDB" id="A0A1C2FZT1"/>
<comment type="caution">
    <text evidence="9">The sequence shown here is derived from an EMBL/GenBank/DDBJ whole genome shotgun (WGS) entry which is preliminary data.</text>
</comment>
<dbReference type="OrthoDB" id="9808638at2"/>
<dbReference type="GO" id="GO:0005886">
    <property type="term" value="C:plasma membrane"/>
    <property type="evidence" value="ECO:0007669"/>
    <property type="project" value="UniProtKB-SubCell"/>
</dbReference>
<keyword evidence="2" id="KW-0813">Transport</keyword>
<dbReference type="EMBL" id="PSYR01000002">
    <property type="protein sequence ID" value="RCN56998.1"/>
    <property type="molecule type" value="Genomic_DNA"/>
</dbReference>
<evidence type="ECO:0000313" key="9">
    <source>
        <dbReference type="EMBL" id="RCN56998.1"/>
    </source>
</evidence>
<evidence type="ECO:0000256" key="8">
    <source>
        <dbReference type="RuleBase" id="RU003942"/>
    </source>
</evidence>
<evidence type="ECO:0000256" key="2">
    <source>
        <dbReference type="ARBA" id="ARBA00022448"/>
    </source>
</evidence>
<dbReference type="InterPro" id="IPR045324">
    <property type="entry name" value="Small_multidrug_res"/>
</dbReference>
<dbReference type="Pfam" id="PF00893">
    <property type="entry name" value="Multi_Drug_Res"/>
    <property type="match status" value="1"/>
</dbReference>
<dbReference type="GO" id="GO:0031460">
    <property type="term" value="P:glycine betaine transport"/>
    <property type="evidence" value="ECO:0007669"/>
    <property type="project" value="TreeGrafter"/>
</dbReference>
<dbReference type="GO" id="GO:0015220">
    <property type="term" value="F:choline transmembrane transporter activity"/>
    <property type="evidence" value="ECO:0007669"/>
    <property type="project" value="TreeGrafter"/>
</dbReference>
<evidence type="ECO:0000256" key="1">
    <source>
        <dbReference type="ARBA" id="ARBA00004651"/>
    </source>
</evidence>
<dbReference type="Gene3D" id="1.10.3730.20">
    <property type="match status" value="1"/>
</dbReference>
<dbReference type="RefSeq" id="WP_065971387.1">
    <property type="nucleotide sequence ID" value="NZ_CP080624.1"/>
</dbReference>
<evidence type="ECO:0000256" key="6">
    <source>
        <dbReference type="ARBA" id="ARBA00023136"/>
    </source>
</evidence>
<name>A0A1C2FZT1_9GAMM</name>
<dbReference type="PANTHER" id="PTHR30561:SF1">
    <property type="entry name" value="MULTIDRUG TRANSPORTER EMRE"/>
    <property type="match status" value="1"/>
</dbReference>
<keyword evidence="4 8" id="KW-0812">Transmembrane</keyword>
<evidence type="ECO:0000256" key="4">
    <source>
        <dbReference type="ARBA" id="ARBA00022692"/>
    </source>
</evidence>